<feature type="signal peptide" evidence="1">
    <location>
        <begin position="1"/>
        <end position="25"/>
    </location>
</feature>
<evidence type="ECO:0008006" key="4">
    <source>
        <dbReference type="Google" id="ProtNLM"/>
    </source>
</evidence>
<dbReference type="PROSITE" id="PS51257">
    <property type="entry name" value="PROKAR_LIPOPROTEIN"/>
    <property type="match status" value="1"/>
</dbReference>
<organism evidence="2 3">
    <name type="scientific">Massilia soli</name>
    <dbReference type="NCBI Taxonomy" id="2792854"/>
    <lineage>
        <taxon>Bacteria</taxon>
        <taxon>Pseudomonadati</taxon>
        <taxon>Pseudomonadota</taxon>
        <taxon>Betaproteobacteria</taxon>
        <taxon>Burkholderiales</taxon>
        <taxon>Oxalobacteraceae</taxon>
        <taxon>Telluria group</taxon>
        <taxon>Massilia</taxon>
    </lineage>
</organism>
<dbReference type="Proteomes" id="UP000809349">
    <property type="component" value="Unassembled WGS sequence"/>
</dbReference>
<keyword evidence="3" id="KW-1185">Reference proteome</keyword>
<evidence type="ECO:0000313" key="3">
    <source>
        <dbReference type="Proteomes" id="UP000809349"/>
    </source>
</evidence>
<gene>
    <name evidence="2" type="ORF">I4X03_012120</name>
</gene>
<name>A0ABS7SQA0_9BURK</name>
<keyword evidence="1" id="KW-0732">Signal</keyword>
<reference evidence="2 3" key="1">
    <citation type="submission" date="2021-01" db="EMBL/GenBank/DDBJ databases">
        <authorList>
            <person name="Ruan W."/>
            <person name="Khan S.A."/>
            <person name="Jeon C.O."/>
        </authorList>
    </citation>
    <scope>NUCLEOTIDE SEQUENCE [LARGE SCALE GENOMIC DNA]</scope>
    <source>
        <strain evidence="2 3">R798</strain>
    </source>
</reference>
<dbReference type="RefSeq" id="WP_223468484.1">
    <property type="nucleotide sequence ID" value="NZ_JAFBIL020000004.1"/>
</dbReference>
<reference evidence="2 3" key="2">
    <citation type="submission" date="2021-08" db="EMBL/GenBank/DDBJ databases">
        <title>Massilia sp. R798.</title>
        <authorList>
            <person name="Baek J.H."/>
            <person name="Jung H.S."/>
            <person name="Kim K.R."/>
            <person name="Jeon C.O."/>
        </authorList>
    </citation>
    <scope>NUCLEOTIDE SEQUENCE [LARGE SCALE GENOMIC DNA]</scope>
    <source>
        <strain evidence="2 3">R798</strain>
    </source>
</reference>
<comment type="caution">
    <text evidence="2">The sequence shown here is derived from an EMBL/GenBank/DDBJ whole genome shotgun (WGS) entry which is preliminary data.</text>
</comment>
<dbReference type="EMBL" id="JAFBIL020000004">
    <property type="protein sequence ID" value="MBZ2208007.1"/>
    <property type="molecule type" value="Genomic_DNA"/>
</dbReference>
<accession>A0ABS7SQA0</accession>
<protein>
    <recommendedName>
        <fullName evidence="4">Lipoprotein</fullName>
    </recommendedName>
</protein>
<evidence type="ECO:0000313" key="2">
    <source>
        <dbReference type="EMBL" id="MBZ2208007.1"/>
    </source>
</evidence>
<sequence>MKSSFLRPALALALAAGLAACGGTATFGINGTVAGQAYPGLVLTNNGVDLPIAVGTTSFSFPGSLEYGDAYKVLVKTNPPHQTCEADPRYNEGTAGRTAAINVPVQCIVNAFSVGGKITGLAAEGLVLTNGTTGGTINVVKDATVFVFANRVAFDQSYGVTILAQPTGQTCSVTNGVGLMGDAPVENILVNCTASIGG</sequence>
<evidence type="ECO:0000256" key="1">
    <source>
        <dbReference type="SAM" id="SignalP"/>
    </source>
</evidence>
<proteinExistence type="predicted"/>
<feature type="chain" id="PRO_5045285955" description="Lipoprotein" evidence="1">
    <location>
        <begin position="26"/>
        <end position="198"/>
    </location>
</feature>